<dbReference type="GO" id="GO:0022857">
    <property type="term" value="F:transmembrane transporter activity"/>
    <property type="evidence" value="ECO:0007669"/>
    <property type="project" value="InterPro"/>
</dbReference>
<accession>A0AA47B3V8</accession>
<organism evidence="8 9">
    <name type="scientific">Lactobacillus helsingborgensis</name>
    <dbReference type="NCBI Taxonomy" id="1218494"/>
    <lineage>
        <taxon>Bacteria</taxon>
        <taxon>Bacillati</taxon>
        <taxon>Bacillota</taxon>
        <taxon>Bacilli</taxon>
        <taxon>Lactobacillales</taxon>
        <taxon>Lactobacillaceae</taxon>
        <taxon>Lactobacillus</taxon>
    </lineage>
</organism>
<evidence type="ECO:0000256" key="5">
    <source>
        <dbReference type="ARBA" id="ARBA00023136"/>
    </source>
</evidence>
<evidence type="ECO:0000256" key="1">
    <source>
        <dbReference type="ARBA" id="ARBA00004651"/>
    </source>
</evidence>
<sequence>MSSACLIYYYARKKAKLAKKDYKKAPLSKVHLRVLTAIVLGQFTCGFSLGITGGALTNATKYIQISDMWTGLIGAGGLIGLSSSALIGRLSDKIGRSQLLMSNMYILAILSLLHPLTSSLALTFLIRIGIGLMMAIDFTAGNALLTEWLPKGEDSKRQSHLLIYWGLGFIASYLTGTYLEGYGQHTWQIILATGAIPALLTALFRSFFPLPPSPGWLASKGKIKAANRLIGKILGHKWGISCHFKRSKKQGQVSWTILFSKKYIRSTLVGGSFYACQTFAFFGISIFLPILLQGMNITNPKISGNLYNISMLIGIFWGSYHILIACLF</sequence>
<feature type="transmembrane region" description="Helical" evidence="6">
    <location>
        <begin position="68"/>
        <end position="87"/>
    </location>
</feature>
<evidence type="ECO:0000259" key="7">
    <source>
        <dbReference type="PROSITE" id="PS50850"/>
    </source>
</evidence>
<evidence type="ECO:0000256" key="2">
    <source>
        <dbReference type="ARBA" id="ARBA00022448"/>
    </source>
</evidence>
<dbReference type="GO" id="GO:0005886">
    <property type="term" value="C:plasma membrane"/>
    <property type="evidence" value="ECO:0007669"/>
    <property type="project" value="UniProtKB-SubCell"/>
</dbReference>
<evidence type="ECO:0000313" key="8">
    <source>
        <dbReference type="EMBL" id="UZX29656.1"/>
    </source>
</evidence>
<reference evidence="8" key="1">
    <citation type="submission" date="2021-09" db="EMBL/GenBank/DDBJ databases">
        <title>Lactobacillus species from Apis mellifera, Switzerland.</title>
        <authorList>
            <person name="Pfister J."/>
            <person name="Brown A."/>
            <person name="Neumann P."/>
            <person name="Collaud A."/>
            <person name="Retschnig G."/>
            <person name="Perreten V."/>
        </authorList>
    </citation>
    <scope>NUCLEOTIDE SEQUENCE</scope>
    <source>
        <strain evidence="8">IBH002</strain>
    </source>
</reference>
<proteinExistence type="predicted"/>
<dbReference type="SUPFAM" id="SSF103473">
    <property type="entry name" value="MFS general substrate transporter"/>
    <property type="match status" value="1"/>
</dbReference>
<dbReference type="AlphaFoldDB" id="A0AA47B3V8"/>
<feature type="transmembrane region" description="Helical" evidence="6">
    <location>
        <begin position="161"/>
        <end position="179"/>
    </location>
</feature>
<dbReference type="Pfam" id="PF07690">
    <property type="entry name" value="MFS_1"/>
    <property type="match status" value="1"/>
</dbReference>
<keyword evidence="4 6" id="KW-1133">Transmembrane helix</keyword>
<dbReference type="Gene3D" id="1.20.1250.20">
    <property type="entry name" value="MFS general substrate transporter like domains"/>
    <property type="match status" value="1"/>
</dbReference>
<dbReference type="InterPro" id="IPR020846">
    <property type="entry name" value="MFS_dom"/>
</dbReference>
<feature type="transmembrane region" description="Helical" evidence="6">
    <location>
        <begin position="268"/>
        <end position="292"/>
    </location>
</feature>
<protein>
    <submittedName>
        <fullName evidence="8">MFS transporter</fullName>
    </submittedName>
</protein>
<keyword evidence="2" id="KW-0813">Transport</keyword>
<dbReference type="EMBL" id="CP084389">
    <property type="protein sequence ID" value="UZX29656.1"/>
    <property type="molecule type" value="Genomic_DNA"/>
</dbReference>
<dbReference type="PANTHER" id="PTHR23511">
    <property type="entry name" value="SYNAPTIC VESICLE GLYCOPROTEIN 2"/>
    <property type="match status" value="1"/>
</dbReference>
<dbReference type="InterPro" id="IPR011701">
    <property type="entry name" value="MFS"/>
</dbReference>
<feature type="transmembrane region" description="Helical" evidence="6">
    <location>
        <begin position="185"/>
        <end position="204"/>
    </location>
</feature>
<dbReference type="Proteomes" id="UP001164557">
    <property type="component" value="Chromosome"/>
</dbReference>
<feature type="transmembrane region" description="Helical" evidence="6">
    <location>
        <begin position="32"/>
        <end position="56"/>
    </location>
</feature>
<dbReference type="PROSITE" id="PS50850">
    <property type="entry name" value="MFS"/>
    <property type="match status" value="1"/>
</dbReference>
<comment type="subcellular location">
    <subcellularLocation>
        <location evidence="1">Cell membrane</location>
        <topology evidence="1">Multi-pass membrane protein</topology>
    </subcellularLocation>
</comment>
<keyword evidence="5 6" id="KW-0472">Membrane</keyword>
<feature type="transmembrane region" description="Helical" evidence="6">
    <location>
        <begin position="99"/>
        <end position="118"/>
    </location>
</feature>
<feature type="domain" description="Major facilitator superfamily (MFS) profile" evidence="7">
    <location>
        <begin position="34"/>
        <end position="328"/>
    </location>
</feature>
<keyword evidence="3 6" id="KW-0812">Transmembrane</keyword>
<evidence type="ECO:0000256" key="6">
    <source>
        <dbReference type="SAM" id="Phobius"/>
    </source>
</evidence>
<feature type="transmembrane region" description="Helical" evidence="6">
    <location>
        <begin position="304"/>
        <end position="327"/>
    </location>
</feature>
<dbReference type="InterPro" id="IPR036259">
    <property type="entry name" value="MFS_trans_sf"/>
</dbReference>
<evidence type="ECO:0000256" key="4">
    <source>
        <dbReference type="ARBA" id="ARBA00022989"/>
    </source>
</evidence>
<evidence type="ECO:0000256" key="3">
    <source>
        <dbReference type="ARBA" id="ARBA00022692"/>
    </source>
</evidence>
<evidence type="ECO:0000313" key="9">
    <source>
        <dbReference type="Proteomes" id="UP001164557"/>
    </source>
</evidence>
<keyword evidence="9" id="KW-1185">Reference proteome</keyword>
<gene>
    <name evidence="8" type="ORF">LDX53_08815</name>
</gene>
<dbReference type="PANTHER" id="PTHR23511:SF34">
    <property type="entry name" value="SYNAPTIC VESICLE GLYCOPROTEIN 2"/>
    <property type="match status" value="1"/>
</dbReference>
<name>A0AA47B3V8_9LACO</name>